<dbReference type="InterPro" id="IPR010921">
    <property type="entry name" value="Trp_repressor/repl_initiator"/>
</dbReference>
<proteinExistence type="predicted"/>
<evidence type="ECO:0000313" key="3">
    <source>
        <dbReference type="Proteomes" id="UP001230156"/>
    </source>
</evidence>
<dbReference type="InterPro" id="IPR009534">
    <property type="entry name" value="DUF1153"/>
</dbReference>
<evidence type="ECO:0000313" key="2">
    <source>
        <dbReference type="EMBL" id="MDQ7250237.1"/>
    </source>
</evidence>
<dbReference type="EMBL" id="JAUYVI010000006">
    <property type="protein sequence ID" value="MDQ7250237.1"/>
    <property type="molecule type" value="Genomic_DNA"/>
</dbReference>
<gene>
    <name evidence="2" type="ORF">Q8A70_21275</name>
</gene>
<dbReference type="RefSeq" id="WP_379959232.1">
    <property type="nucleotide sequence ID" value="NZ_JAUYVI010000006.1"/>
</dbReference>
<dbReference type="Proteomes" id="UP001230156">
    <property type="component" value="Unassembled WGS sequence"/>
</dbReference>
<dbReference type="InterPro" id="IPR036388">
    <property type="entry name" value="WH-like_DNA-bd_sf"/>
</dbReference>
<protein>
    <submittedName>
        <fullName evidence="2">DUF1153 domain-containing protein</fullName>
    </submittedName>
</protein>
<organism evidence="2 3">
    <name type="scientific">Dongia sedimenti</name>
    <dbReference type="NCBI Taxonomy" id="3064282"/>
    <lineage>
        <taxon>Bacteria</taxon>
        <taxon>Pseudomonadati</taxon>
        <taxon>Pseudomonadota</taxon>
        <taxon>Alphaproteobacteria</taxon>
        <taxon>Rhodospirillales</taxon>
        <taxon>Dongiaceae</taxon>
        <taxon>Dongia</taxon>
    </lineage>
</organism>
<sequence length="119" mass="13051">MDPEAELGALSCAPGTKSPDGTVAAEAGPGRISRRRKPIKIDDLPPPGITRWVIHRKAQVVAAVQAGALSLEEVCHRYSVSVEEFQSWQKTLQRHGIYGLRTTRSQIYRSGELKTNGKD</sequence>
<accession>A0ABU0YR95</accession>
<dbReference type="SUPFAM" id="SSF48295">
    <property type="entry name" value="TrpR-like"/>
    <property type="match status" value="1"/>
</dbReference>
<keyword evidence="3" id="KW-1185">Reference proteome</keyword>
<comment type="caution">
    <text evidence="2">The sequence shown here is derived from an EMBL/GenBank/DDBJ whole genome shotgun (WGS) entry which is preliminary data.</text>
</comment>
<dbReference type="Gene3D" id="1.10.10.10">
    <property type="entry name" value="Winged helix-like DNA-binding domain superfamily/Winged helix DNA-binding domain"/>
    <property type="match status" value="1"/>
</dbReference>
<reference evidence="3" key="1">
    <citation type="submission" date="2023-08" db="EMBL/GenBank/DDBJ databases">
        <title>Rhodospirillaceae gen. nov., a novel taxon isolated from the Yangtze River Yuezi River estuary sludge.</title>
        <authorList>
            <person name="Ruan L."/>
        </authorList>
    </citation>
    <scope>NUCLEOTIDE SEQUENCE [LARGE SCALE GENOMIC DNA]</scope>
    <source>
        <strain evidence="3">R-7</strain>
    </source>
</reference>
<name>A0ABU0YR95_9PROT</name>
<feature type="region of interest" description="Disordered" evidence="1">
    <location>
        <begin position="1"/>
        <end position="41"/>
    </location>
</feature>
<dbReference type="Pfam" id="PF06627">
    <property type="entry name" value="DUF1153"/>
    <property type="match status" value="1"/>
</dbReference>
<evidence type="ECO:0000256" key="1">
    <source>
        <dbReference type="SAM" id="MobiDB-lite"/>
    </source>
</evidence>